<keyword evidence="3" id="KW-0964">Secreted</keyword>
<evidence type="ECO:0000256" key="3">
    <source>
        <dbReference type="ARBA" id="ARBA00022525"/>
    </source>
</evidence>
<sequence length="165" mass="17390">MAASPIVPFRLSLIVLFFSALLAAATCKTADARPTMFSPAPTPALAAWSQGLDGAEGPQQCWDALVEMKSCTGEIILFLINGEAHMGPDCCRAIRVVEQRCWAADAVMSMLGFTPEEGDMLKGYCDAGDHGASPPLPPNNDAAVDVARDRSAVDSVAGRKGSVHR</sequence>
<evidence type="ECO:0000256" key="5">
    <source>
        <dbReference type="ARBA" id="ARBA00023279"/>
    </source>
</evidence>
<dbReference type="Pfam" id="PF05617">
    <property type="entry name" value="Prolamin_like"/>
    <property type="match status" value="1"/>
</dbReference>
<dbReference type="Proteomes" id="UP000324897">
    <property type="component" value="Unassembled WGS sequence"/>
</dbReference>
<organism evidence="11 12">
    <name type="scientific">Eragrostis curvula</name>
    <name type="common">weeping love grass</name>
    <dbReference type="NCBI Taxonomy" id="38414"/>
    <lineage>
        <taxon>Eukaryota</taxon>
        <taxon>Viridiplantae</taxon>
        <taxon>Streptophyta</taxon>
        <taxon>Embryophyta</taxon>
        <taxon>Tracheophyta</taxon>
        <taxon>Spermatophyta</taxon>
        <taxon>Magnoliopsida</taxon>
        <taxon>Liliopsida</taxon>
        <taxon>Poales</taxon>
        <taxon>Poaceae</taxon>
        <taxon>PACMAD clade</taxon>
        <taxon>Chloridoideae</taxon>
        <taxon>Eragrostideae</taxon>
        <taxon>Eragrostidinae</taxon>
        <taxon>Eragrostis</taxon>
    </lineage>
</organism>
<evidence type="ECO:0000313" key="12">
    <source>
        <dbReference type="Proteomes" id="UP000324897"/>
    </source>
</evidence>
<feature type="domain" description="Prolamin-like" evidence="10">
    <location>
        <begin position="60"/>
        <end position="126"/>
    </location>
</feature>
<comment type="similarity">
    <text evidence="8">Belongs to the plant egg cell-secreted peptide family.</text>
</comment>
<comment type="caution">
    <text evidence="11">The sequence shown here is derived from an EMBL/GenBank/DDBJ whole genome shotgun (WGS) entry which is preliminary data.</text>
</comment>
<keyword evidence="12" id="KW-1185">Reference proteome</keyword>
<comment type="function">
    <text evidence="7">Involved in the regulation of gamete interactions during the double fertilization and to prevent multiple-pollen tube attraction; mediates the redistribution of the gamete fusogen HAP2/GCS1 to the cell surface after secretion upon sperm arrival.</text>
</comment>
<name>A0A5J9TPV8_9POAL</name>
<dbReference type="GO" id="GO:0009567">
    <property type="term" value="P:double fertilization forming a zygote and endosperm"/>
    <property type="evidence" value="ECO:0007669"/>
    <property type="project" value="InterPro"/>
</dbReference>
<reference evidence="11 12" key="1">
    <citation type="journal article" date="2019" name="Sci. Rep.">
        <title>A high-quality genome of Eragrostis curvula grass provides insights into Poaceae evolution and supports new strategies to enhance forage quality.</title>
        <authorList>
            <person name="Carballo J."/>
            <person name="Santos B.A.C.M."/>
            <person name="Zappacosta D."/>
            <person name="Garbus I."/>
            <person name="Selva J.P."/>
            <person name="Gallo C.A."/>
            <person name="Diaz A."/>
            <person name="Albertini E."/>
            <person name="Caccamo M."/>
            <person name="Echenique V."/>
        </authorList>
    </citation>
    <scope>NUCLEOTIDE SEQUENCE [LARGE SCALE GENOMIC DNA]</scope>
    <source>
        <strain evidence="12">cv. Victoria</strain>
        <tissue evidence="11">Leaf</tissue>
    </source>
</reference>
<keyword evidence="4 9" id="KW-0732">Signal</keyword>
<feature type="signal peptide" evidence="9">
    <location>
        <begin position="1"/>
        <end position="32"/>
    </location>
</feature>
<dbReference type="AlphaFoldDB" id="A0A5J9TPV8"/>
<evidence type="ECO:0000256" key="1">
    <source>
        <dbReference type="ARBA" id="ARBA00004541"/>
    </source>
</evidence>
<dbReference type="GO" id="GO:0080155">
    <property type="term" value="P:regulation of double fertilization forming a zygote and endosperm"/>
    <property type="evidence" value="ECO:0007669"/>
    <property type="project" value="UniProtKB-ARBA"/>
</dbReference>
<evidence type="ECO:0000256" key="8">
    <source>
        <dbReference type="ARBA" id="ARBA00034484"/>
    </source>
</evidence>
<evidence type="ECO:0000259" key="10">
    <source>
        <dbReference type="Pfam" id="PF05617"/>
    </source>
</evidence>
<comment type="subcellular location">
    <subcellularLocation>
        <location evidence="1">Cytoplasmic vesicle</location>
    </subcellularLocation>
    <subcellularLocation>
        <location evidence="2">Secreted</location>
    </subcellularLocation>
</comment>
<dbReference type="PANTHER" id="PTHR35293">
    <property type="entry name" value="EGG CELL-SECRETED PROTEIN 1.5"/>
    <property type="match status" value="1"/>
</dbReference>
<dbReference type="GO" id="GO:0005576">
    <property type="term" value="C:extracellular region"/>
    <property type="evidence" value="ECO:0007669"/>
    <property type="project" value="UniProtKB-SubCell"/>
</dbReference>
<accession>A0A5J9TPV8</accession>
<gene>
    <name evidence="11" type="ORF">EJB05_40412</name>
</gene>
<feature type="chain" id="PRO_5023909471" description="Prolamin-like domain-containing protein" evidence="9">
    <location>
        <begin position="33"/>
        <end position="165"/>
    </location>
</feature>
<protein>
    <recommendedName>
        <fullName evidence="10">Prolamin-like domain-containing protein</fullName>
    </recommendedName>
</protein>
<proteinExistence type="inferred from homology"/>
<dbReference type="PANTHER" id="PTHR35293:SF10">
    <property type="entry name" value="EGG CELL-SECRETED PROTEIN 1.2-RELATED"/>
    <property type="match status" value="1"/>
</dbReference>
<feature type="non-terminal residue" evidence="11">
    <location>
        <position position="1"/>
    </location>
</feature>
<evidence type="ECO:0000313" key="11">
    <source>
        <dbReference type="EMBL" id="TVU13360.1"/>
    </source>
</evidence>
<evidence type="ECO:0000256" key="9">
    <source>
        <dbReference type="SAM" id="SignalP"/>
    </source>
</evidence>
<dbReference type="InterPro" id="IPR044711">
    <property type="entry name" value="EC11-15"/>
</dbReference>
<evidence type="ECO:0000256" key="7">
    <source>
        <dbReference type="ARBA" id="ARBA00034457"/>
    </source>
</evidence>
<dbReference type="GO" id="GO:2000008">
    <property type="term" value="P:regulation of protein localization to cell surface"/>
    <property type="evidence" value="ECO:0007669"/>
    <property type="project" value="UniProtKB-ARBA"/>
</dbReference>
<dbReference type="Gramene" id="TVU13360">
    <property type="protein sequence ID" value="TVU13360"/>
    <property type="gene ID" value="EJB05_40412"/>
</dbReference>
<dbReference type="InterPro" id="IPR008502">
    <property type="entry name" value="Prolamin-like"/>
</dbReference>
<keyword evidence="6" id="KW-0968">Cytoplasmic vesicle</keyword>
<dbReference type="OrthoDB" id="776947at2759"/>
<evidence type="ECO:0000256" key="6">
    <source>
        <dbReference type="ARBA" id="ARBA00023329"/>
    </source>
</evidence>
<evidence type="ECO:0000256" key="4">
    <source>
        <dbReference type="ARBA" id="ARBA00022729"/>
    </source>
</evidence>
<evidence type="ECO:0000256" key="2">
    <source>
        <dbReference type="ARBA" id="ARBA00004613"/>
    </source>
</evidence>
<dbReference type="EMBL" id="RWGY01000034">
    <property type="protein sequence ID" value="TVU13360.1"/>
    <property type="molecule type" value="Genomic_DNA"/>
</dbReference>
<dbReference type="GO" id="GO:0031410">
    <property type="term" value="C:cytoplasmic vesicle"/>
    <property type="evidence" value="ECO:0007669"/>
    <property type="project" value="UniProtKB-SubCell"/>
</dbReference>
<keyword evidence="5" id="KW-0278">Fertilization</keyword>